<comment type="similarity">
    <text evidence="2">Belongs to the concentrative nucleoside transporter (CNT) (TC 2.A.41) family.</text>
</comment>
<feature type="domain" description="Concentrative nucleoside transporter N-terminal" evidence="9">
    <location>
        <begin position="204"/>
        <end position="276"/>
    </location>
</feature>
<feature type="transmembrane region" description="Helical" evidence="8">
    <location>
        <begin position="283"/>
        <end position="305"/>
    </location>
</feature>
<feature type="transmembrane region" description="Helical" evidence="8">
    <location>
        <begin position="317"/>
        <end position="340"/>
    </location>
</feature>
<feature type="transmembrane region" description="Helical" evidence="8">
    <location>
        <begin position="360"/>
        <end position="380"/>
    </location>
</feature>
<feature type="transmembrane region" description="Helical" evidence="8">
    <location>
        <begin position="573"/>
        <end position="598"/>
    </location>
</feature>
<feature type="domain" description="Nucleoside transporter/FeoB GTPase Gate" evidence="11">
    <location>
        <begin position="286"/>
        <end position="382"/>
    </location>
</feature>
<feature type="compositionally biased region" description="Basic and acidic residues" evidence="7">
    <location>
        <begin position="34"/>
        <end position="46"/>
    </location>
</feature>
<evidence type="ECO:0000256" key="6">
    <source>
        <dbReference type="ARBA" id="ARBA00023136"/>
    </source>
</evidence>
<comment type="caution">
    <text evidence="12">The sequence shown here is derived from an EMBL/GenBank/DDBJ whole genome shotgun (WGS) entry which is preliminary data.</text>
</comment>
<feature type="transmembrane region" description="Helical" evidence="8">
    <location>
        <begin position="454"/>
        <end position="476"/>
    </location>
</feature>
<keyword evidence="4 8" id="KW-0812">Transmembrane</keyword>
<evidence type="ECO:0000259" key="9">
    <source>
        <dbReference type="Pfam" id="PF01773"/>
    </source>
</evidence>
<feature type="transmembrane region" description="Helical" evidence="8">
    <location>
        <begin position="93"/>
        <end position="114"/>
    </location>
</feature>
<feature type="transmembrane region" description="Helical" evidence="8">
    <location>
        <begin position="171"/>
        <end position="188"/>
    </location>
</feature>
<dbReference type="Pfam" id="PF07670">
    <property type="entry name" value="Gate"/>
    <property type="match status" value="1"/>
</dbReference>
<feature type="region of interest" description="Disordered" evidence="7">
    <location>
        <begin position="30"/>
        <end position="54"/>
    </location>
</feature>
<evidence type="ECO:0000259" key="10">
    <source>
        <dbReference type="Pfam" id="PF07662"/>
    </source>
</evidence>
<dbReference type="InterPro" id="IPR011642">
    <property type="entry name" value="Gate_dom"/>
</dbReference>
<feature type="domain" description="Concentrative nucleoside transporter C-terminal" evidence="10">
    <location>
        <begin position="389"/>
        <end position="596"/>
    </location>
</feature>
<feature type="compositionally biased region" description="Polar residues" evidence="7">
    <location>
        <begin position="1"/>
        <end position="11"/>
    </location>
</feature>
<protein>
    <recommendedName>
        <fullName evidence="14">Sodium/nucleoside cotransporter</fullName>
    </recommendedName>
</protein>
<feature type="transmembrane region" description="Helical" evidence="8">
    <location>
        <begin position="482"/>
        <end position="499"/>
    </location>
</feature>
<feature type="transmembrane region" description="Helical" evidence="8">
    <location>
        <begin position="539"/>
        <end position="561"/>
    </location>
</feature>
<comment type="subcellular location">
    <subcellularLocation>
        <location evidence="1">Cell membrane</location>
        <topology evidence="1">Multi-pass membrane protein</topology>
    </subcellularLocation>
</comment>
<dbReference type="Pfam" id="PF07662">
    <property type="entry name" value="Nucleos_tra2_C"/>
    <property type="match status" value="1"/>
</dbReference>
<accession>A0ABP9XP49</accession>
<evidence type="ECO:0000256" key="8">
    <source>
        <dbReference type="SAM" id="Phobius"/>
    </source>
</evidence>
<proteinExistence type="inferred from homology"/>
<dbReference type="InterPro" id="IPR008276">
    <property type="entry name" value="C_nuclsd_transpt"/>
</dbReference>
<keyword evidence="5 8" id="KW-1133">Transmembrane helix</keyword>
<dbReference type="PANTHER" id="PTHR10590:SF4">
    <property type="entry name" value="SOLUTE CARRIER FAMILY 28 MEMBER 3"/>
    <property type="match status" value="1"/>
</dbReference>
<evidence type="ECO:0000256" key="3">
    <source>
        <dbReference type="ARBA" id="ARBA00022475"/>
    </source>
</evidence>
<evidence type="ECO:0000256" key="7">
    <source>
        <dbReference type="SAM" id="MobiDB-lite"/>
    </source>
</evidence>
<feature type="transmembrane region" description="Helical" evidence="8">
    <location>
        <begin position="121"/>
        <end position="138"/>
    </location>
</feature>
<sequence>MSNNSDISTGENGLYVGATDNTVHRVHTNLTDTLESHSDVKQKPSEKGSSTAINIPSTLDEKAEAYSDSQGEEEEEKKKPGKIALFYQKHLPWFHALQVLIVTGFVAAAFALQVPKGHDQENLILGLVYAFFILYRFFDYVPVSYVTNAWMVCVRFVGAPIMRLPKHIRSIIYGLFVLAVITCTTFSLPESEHSTRLQRLVALFGVIVFLGALYITSTNRKAVNWNTICSSILIQFLLALFVFRTSVGNDIFKWASGFAQTYLSKAHFGTAFVFGDVVADSGIFAVAVFPTLIFFAATVQILYYYGALQWLLQKSAVFFVNLLQVSGAESIVAVASPFLGQGENALLIKPFLPYLTNAEMHQVLCSGFATISGSVLYGYIAMGVDGQALLTSCVMSIPCAIAVSKLRVPEDDVPVTARNIIVPPSDEKPANALHAAGFGAATGVNISLSMMANLISLLALLYAVNAFLTWLGNFVYIEELTLQLITGYIFVPIAWLMGIHKNDLVIVGRLLATKIWANEFVAYQELASTFKEVLTYRSYIITTYALCGFANLGSIGMQIGVIGTLAPNRSADIARLAISAMICGAFSTWISAAIAGLLI</sequence>
<evidence type="ECO:0000256" key="5">
    <source>
        <dbReference type="ARBA" id="ARBA00022989"/>
    </source>
</evidence>
<evidence type="ECO:0000313" key="13">
    <source>
        <dbReference type="Proteomes" id="UP001476247"/>
    </source>
</evidence>
<feature type="transmembrane region" description="Helical" evidence="8">
    <location>
        <begin position="223"/>
        <end position="243"/>
    </location>
</feature>
<dbReference type="Proteomes" id="UP001476247">
    <property type="component" value="Unassembled WGS sequence"/>
</dbReference>
<evidence type="ECO:0000256" key="2">
    <source>
        <dbReference type="ARBA" id="ARBA00009033"/>
    </source>
</evidence>
<name>A0ABP9XP49_9FUNG</name>
<dbReference type="PANTHER" id="PTHR10590">
    <property type="entry name" value="SODIUM/NUCLEOSIDE COTRANSPORTER"/>
    <property type="match status" value="1"/>
</dbReference>
<keyword evidence="13" id="KW-1185">Reference proteome</keyword>
<reference evidence="12 13" key="1">
    <citation type="submission" date="2024-04" db="EMBL/GenBank/DDBJ databases">
        <title>genome sequences of Mucor flavus KT1a and Helicostylum pulchrum KT1b strains isolation_sourced from the surface of a dry-aged beef.</title>
        <authorList>
            <person name="Toyotome T."/>
            <person name="Hosono M."/>
            <person name="Torimaru M."/>
            <person name="Fukuda K."/>
            <person name="Mikami N."/>
        </authorList>
    </citation>
    <scope>NUCLEOTIDE SEQUENCE [LARGE SCALE GENOMIC DNA]</scope>
    <source>
        <strain evidence="12 13">KT1b</strain>
    </source>
</reference>
<keyword evidence="6 8" id="KW-0472">Membrane</keyword>
<evidence type="ECO:0000256" key="4">
    <source>
        <dbReference type="ARBA" id="ARBA00022692"/>
    </source>
</evidence>
<evidence type="ECO:0008006" key="14">
    <source>
        <dbReference type="Google" id="ProtNLM"/>
    </source>
</evidence>
<dbReference type="EMBL" id="BAABUJ010000006">
    <property type="protein sequence ID" value="GAA5796581.1"/>
    <property type="molecule type" value="Genomic_DNA"/>
</dbReference>
<gene>
    <name evidence="12" type="ORF">HPULCUR_001954</name>
</gene>
<dbReference type="InterPro" id="IPR011657">
    <property type="entry name" value="CNT_C_dom"/>
</dbReference>
<evidence type="ECO:0000313" key="12">
    <source>
        <dbReference type="EMBL" id="GAA5796581.1"/>
    </source>
</evidence>
<dbReference type="InterPro" id="IPR002668">
    <property type="entry name" value="CNT_N_dom"/>
</dbReference>
<organism evidence="12 13">
    <name type="scientific">Helicostylum pulchrum</name>
    <dbReference type="NCBI Taxonomy" id="562976"/>
    <lineage>
        <taxon>Eukaryota</taxon>
        <taxon>Fungi</taxon>
        <taxon>Fungi incertae sedis</taxon>
        <taxon>Mucoromycota</taxon>
        <taxon>Mucoromycotina</taxon>
        <taxon>Mucoromycetes</taxon>
        <taxon>Mucorales</taxon>
        <taxon>Mucorineae</taxon>
        <taxon>Mucoraceae</taxon>
        <taxon>Helicostylum</taxon>
    </lineage>
</organism>
<dbReference type="Pfam" id="PF01773">
    <property type="entry name" value="Nucleos_tra2_N"/>
    <property type="match status" value="1"/>
</dbReference>
<feature type="region of interest" description="Disordered" evidence="7">
    <location>
        <begin position="1"/>
        <end position="20"/>
    </location>
</feature>
<evidence type="ECO:0000259" key="11">
    <source>
        <dbReference type="Pfam" id="PF07670"/>
    </source>
</evidence>
<evidence type="ECO:0000256" key="1">
    <source>
        <dbReference type="ARBA" id="ARBA00004651"/>
    </source>
</evidence>
<feature type="transmembrane region" description="Helical" evidence="8">
    <location>
        <begin position="200"/>
        <end position="216"/>
    </location>
</feature>
<keyword evidence="3" id="KW-1003">Cell membrane</keyword>